<feature type="repeat" description="WD" evidence="3">
    <location>
        <begin position="45"/>
        <end position="77"/>
    </location>
</feature>
<feature type="repeat" description="WD" evidence="3">
    <location>
        <begin position="255"/>
        <end position="288"/>
    </location>
</feature>
<accession>A0A1R2BSE6</accession>
<keyword evidence="2" id="KW-0677">Repeat</keyword>
<dbReference type="Pfam" id="PF00400">
    <property type="entry name" value="WD40"/>
    <property type="match status" value="11"/>
</dbReference>
<evidence type="ECO:0000256" key="2">
    <source>
        <dbReference type="ARBA" id="ARBA00022737"/>
    </source>
</evidence>
<proteinExistence type="predicted"/>
<organism evidence="5 6">
    <name type="scientific">Stentor coeruleus</name>
    <dbReference type="NCBI Taxonomy" id="5963"/>
    <lineage>
        <taxon>Eukaryota</taxon>
        <taxon>Sar</taxon>
        <taxon>Alveolata</taxon>
        <taxon>Ciliophora</taxon>
        <taxon>Postciliodesmatophora</taxon>
        <taxon>Heterotrichea</taxon>
        <taxon>Heterotrichida</taxon>
        <taxon>Stentoridae</taxon>
        <taxon>Stentor</taxon>
    </lineage>
</organism>
<comment type="caution">
    <text evidence="5">The sequence shown here is derived from an EMBL/GenBank/DDBJ whole genome shotgun (WGS) entry which is preliminary data.</text>
</comment>
<keyword evidence="4" id="KW-0812">Transmembrane</keyword>
<feature type="repeat" description="WD" evidence="3">
    <location>
        <begin position="381"/>
        <end position="422"/>
    </location>
</feature>
<evidence type="ECO:0000313" key="6">
    <source>
        <dbReference type="Proteomes" id="UP000187209"/>
    </source>
</evidence>
<protein>
    <submittedName>
        <fullName evidence="5">Uncharacterized protein</fullName>
    </submittedName>
</protein>
<feature type="repeat" description="WD" evidence="3">
    <location>
        <begin position="297"/>
        <end position="330"/>
    </location>
</feature>
<dbReference type="InterPro" id="IPR015943">
    <property type="entry name" value="WD40/YVTN_repeat-like_dom_sf"/>
</dbReference>
<evidence type="ECO:0000256" key="4">
    <source>
        <dbReference type="SAM" id="Phobius"/>
    </source>
</evidence>
<dbReference type="PROSITE" id="PS50294">
    <property type="entry name" value="WD_REPEATS_REGION"/>
    <property type="match status" value="10"/>
</dbReference>
<feature type="transmembrane region" description="Helical" evidence="4">
    <location>
        <begin position="1053"/>
        <end position="1072"/>
    </location>
</feature>
<sequence length="1171" mass="133700">MDGQQISEPLITKYLSGFTMHTSLLKMDSIMREFRTWNSDENIPFRGHGGAVWSCAMTEDNGYIFSGSEDNKVRIWDGLTQECIGILEGHTNCVNGLELTKDDEYLLSGGWDNRVIAWDWKNKVKKADLVGHTGGVYCFAKTHDGRYLVSGGGDSTARIWDLSDFSLIGTLSCDGNAVFGIGLTSDYSEVVCGGSGGYVRIFNFKSQQRVNSFNADAGIIQCLTVTKNNSFIVLGTRNNIVKVFNYKDKTEVAVFRSHQNWVRNIVSTPDSQYFITVSADKSIRIFNLISLTEELGLEGSEGYVFGLCLSKDGQYLLTGASDKIMRKWKIGTIIRKRYLNGHEKCIMSIAVSKDDKYIISSSEDKSVRVWSIEENIEIANLQGHTETVWGVCITDDMKYIASAGGDKSVILWDFESKSKIESLNGHKNSIFCITATHDSKYLVTGSQDKNLMMWDIEKQSSLAIMEGHTDTIFTVKVSNDDKLIVSGAADYTIRIWDTDKREQIQKIETKAGMIESVAISIDDKYLVLGDRSNGVHIWDWKLKKSIKRFGHHTKWVKCVNFSPDGKIFASASNDMTVRLWNADEERHEIVLKGHTSTIRSVCFTNDGKYVISAGEDMKIILWDIGNLKPMELADFGGSLDTFLYLTKIKNRLTPTPAIAQSVFGDLKINLAHFYSYMNYADLLRETLNNGTEIRLDEEGHSPLFYALNRNSQNAVDCLLNYMIELKNINFENFLNYTYAMRNEFMILLDNYSSNLPEFLDTIFYTVPNKPNFAVPKEDLPILHYSDVRSVNSSNFIFDLKDVPEGSEEIPIEFKTLPFAIPYTSGSSASVDLLDSIANCPNKKILQTKFIKVFVRTKWDSLWWFIFLFTILLWVNVVIMSILIVTAYLHFYSSPITLDYLWLVSIFVICNLILGIYEALQAIMTGIQYFNSFWNIVDIIRLVLCFSWSVLSFLYSQDQLYFLTWFMTVLNFFRGLTGFRSFDSTRFYTRLIIRAFVGAMPFIMIFFYSTFAFGVVYFTSLAGHEDNIFKLWQAPYQLNMGDIEAIDQQKPMQYLYFMMASVINVIIMLNLLISILGDSFDSFQVDAEQIDCLEMTELVLELETLMYWNKDANQKSYLQICKNLEVEGTGEWEGRVKAIFMALERLRKDSNTHSINIDQKLKKIENLLMQKK</sequence>
<dbReference type="InterPro" id="IPR001680">
    <property type="entry name" value="WD40_rpt"/>
</dbReference>
<dbReference type="InterPro" id="IPR019775">
    <property type="entry name" value="WD40_repeat_CS"/>
</dbReference>
<name>A0A1R2BSE6_9CILI</name>
<dbReference type="SUPFAM" id="SSF48403">
    <property type="entry name" value="Ankyrin repeat"/>
    <property type="match status" value="1"/>
</dbReference>
<dbReference type="SMART" id="SM00320">
    <property type="entry name" value="WD40"/>
    <property type="match status" value="14"/>
</dbReference>
<feature type="repeat" description="WD" evidence="3">
    <location>
        <begin position="423"/>
        <end position="464"/>
    </location>
</feature>
<dbReference type="AlphaFoldDB" id="A0A1R2BSE6"/>
<feature type="transmembrane region" description="Helical" evidence="4">
    <location>
        <begin position="899"/>
        <end position="919"/>
    </location>
</feature>
<keyword evidence="1 3" id="KW-0853">WD repeat</keyword>
<feature type="repeat" description="WD" evidence="3">
    <location>
        <begin position="591"/>
        <end position="632"/>
    </location>
</feature>
<feature type="transmembrane region" description="Helical" evidence="4">
    <location>
        <begin position="861"/>
        <end position="887"/>
    </location>
</feature>
<dbReference type="InterPro" id="IPR036322">
    <property type="entry name" value="WD40_repeat_dom_sf"/>
</dbReference>
<dbReference type="PRINTS" id="PR00320">
    <property type="entry name" value="GPROTEINBRPT"/>
</dbReference>
<feature type="repeat" description="WD" evidence="3">
    <location>
        <begin position="87"/>
        <end position="119"/>
    </location>
</feature>
<reference evidence="5 6" key="1">
    <citation type="submission" date="2016-11" db="EMBL/GenBank/DDBJ databases">
        <title>The macronuclear genome of Stentor coeruleus: a giant cell with tiny introns.</title>
        <authorList>
            <person name="Slabodnick M."/>
            <person name="Ruby J.G."/>
            <person name="Reiff S.B."/>
            <person name="Swart E.C."/>
            <person name="Gosai S."/>
            <person name="Prabakaran S."/>
            <person name="Witkowska E."/>
            <person name="Larue G.E."/>
            <person name="Fisher S."/>
            <person name="Freeman R.M."/>
            <person name="Gunawardena J."/>
            <person name="Chu W."/>
            <person name="Stover N.A."/>
            <person name="Gregory B.D."/>
            <person name="Nowacki M."/>
            <person name="Derisi J."/>
            <person name="Roy S.W."/>
            <person name="Marshall W.F."/>
            <person name="Sood P."/>
        </authorList>
    </citation>
    <scope>NUCLEOTIDE SEQUENCE [LARGE SCALE GENOMIC DNA]</scope>
    <source>
        <strain evidence="5">WM001</strain>
    </source>
</reference>
<dbReference type="CDD" id="cd00200">
    <property type="entry name" value="WD40"/>
    <property type="match status" value="2"/>
</dbReference>
<feature type="repeat" description="WD" evidence="3">
    <location>
        <begin position="129"/>
        <end position="170"/>
    </location>
</feature>
<dbReference type="OrthoDB" id="306859at2759"/>
<evidence type="ECO:0000256" key="1">
    <source>
        <dbReference type="ARBA" id="ARBA00022574"/>
    </source>
</evidence>
<evidence type="ECO:0000256" key="3">
    <source>
        <dbReference type="PROSITE-ProRule" id="PRU00221"/>
    </source>
</evidence>
<feature type="repeat" description="WD" evidence="3">
    <location>
        <begin position="549"/>
        <end position="590"/>
    </location>
</feature>
<keyword evidence="4" id="KW-1133">Transmembrane helix</keyword>
<gene>
    <name evidence="5" type="ORF">SteCoe_20208</name>
</gene>
<keyword evidence="4" id="KW-0472">Membrane</keyword>
<feature type="transmembrane region" description="Helical" evidence="4">
    <location>
        <begin position="959"/>
        <end position="978"/>
    </location>
</feature>
<dbReference type="SUPFAM" id="SSF50978">
    <property type="entry name" value="WD40 repeat-like"/>
    <property type="match status" value="2"/>
</dbReference>
<dbReference type="PANTHER" id="PTHR19848:SF8">
    <property type="entry name" value="F-BOX AND WD REPEAT DOMAIN CONTAINING 7"/>
    <property type="match status" value="1"/>
</dbReference>
<evidence type="ECO:0000313" key="5">
    <source>
        <dbReference type="EMBL" id="OMJ79728.1"/>
    </source>
</evidence>
<dbReference type="Proteomes" id="UP000187209">
    <property type="component" value="Unassembled WGS sequence"/>
</dbReference>
<dbReference type="Gene3D" id="2.130.10.10">
    <property type="entry name" value="YVTN repeat-like/Quinoprotein amine dehydrogenase"/>
    <property type="match status" value="4"/>
</dbReference>
<feature type="transmembrane region" description="Helical" evidence="4">
    <location>
        <begin position="990"/>
        <end position="1017"/>
    </location>
</feature>
<dbReference type="InterPro" id="IPR020472">
    <property type="entry name" value="WD40_PAC1"/>
</dbReference>
<dbReference type="PANTHER" id="PTHR19848">
    <property type="entry name" value="WD40 REPEAT PROTEIN"/>
    <property type="match status" value="1"/>
</dbReference>
<feature type="repeat" description="WD" evidence="3">
    <location>
        <begin position="339"/>
        <end position="380"/>
    </location>
</feature>
<dbReference type="EMBL" id="MPUH01000457">
    <property type="protein sequence ID" value="OMJ79728.1"/>
    <property type="molecule type" value="Genomic_DNA"/>
</dbReference>
<feature type="repeat" description="WD" evidence="3">
    <location>
        <begin position="465"/>
        <end position="506"/>
    </location>
</feature>
<keyword evidence="6" id="KW-1185">Reference proteome</keyword>
<dbReference type="PROSITE" id="PS00678">
    <property type="entry name" value="WD_REPEATS_1"/>
    <property type="match status" value="4"/>
</dbReference>
<dbReference type="PROSITE" id="PS50082">
    <property type="entry name" value="WD_REPEATS_2"/>
    <property type="match status" value="11"/>
</dbReference>
<dbReference type="InterPro" id="IPR036770">
    <property type="entry name" value="Ankyrin_rpt-contain_sf"/>
</dbReference>